<dbReference type="AlphaFoldDB" id="A0A4V3IUA7"/>
<name>A0A4V3IUA7_9MICO</name>
<proteinExistence type="predicted"/>
<accession>A0A4V3IUA7</accession>
<evidence type="ECO:0000313" key="3">
    <source>
        <dbReference type="Proteomes" id="UP000297983"/>
    </source>
</evidence>
<comment type="caution">
    <text evidence="2">The sequence shown here is derived from an EMBL/GenBank/DDBJ whole genome shotgun (WGS) entry which is preliminary data.</text>
</comment>
<gene>
    <name evidence="2" type="ORF">E3T50_06995</name>
</gene>
<organism evidence="2 3">
    <name type="scientific">Cryobacterium gelidum</name>
    <dbReference type="NCBI Taxonomy" id="1259164"/>
    <lineage>
        <taxon>Bacteria</taxon>
        <taxon>Bacillati</taxon>
        <taxon>Actinomycetota</taxon>
        <taxon>Actinomycetes</taxon>
        <taxon>Micrococcales</taxon>
        <taxon>Microbacteriaceae</taxon>
        <taxon>Cryobacterium</taxon>
    </lineage>
</organism>
<dbReference type="Pfam" id="PF18135">
    <property type="entry name" value="Type_ISP_C"/>
    <property type="match status" value="1"/>
</dbReference>
<protein>
    <recommendedName>
        <fullName evidence="1">Type ISP restriction-modification enzyme LLaBIII C-terminal specificity domain-containing protein</fullName>
    </recommendedName>
</protein>
<sequence length="106" mass="12022">MNKMGFLGRKDRSGVFYNSQITLTGIPETAYDYQVNGKSAIEWILDRYQVTTHKESQITNDPNDYSREVDDPSYIIDLLARIVTVSLETVRIVAALPPLDSLEENP</sequence>
<keyword evidence="3" id="KW-1185">Reference proteome</keyword>
<reference evidence="2 3" key="1">
    <citation type="submission" date="2019-03" db="EMBL/GenBank/DDBJ databases">
        <title>Genomics of glacier-inhabiting Cryobacterium strains.</title>
        <authorList>
            <person name="Liu Q."/>
            <person name="Xin Y.-H."/>
        </authorList>
    </citation>
    <scope>NUCLEOTIDE SEQUENCE [LARGE SCALE GENOMIC DNA]</scope>
    <source>
        <strain evidence="2 3">Hz16</strain>
    </source>
</reference>
<dbReference type="EMBL" id="SOHL01000013">
    <property type="protein sequence ID" value="TFD71308.1"/>
    <property type="molecule type" value="Genomic_DNA"/>
</dbReference>
<dbReference type="Proteomes" id="UP000297983">
    <property type="component" value="Unassembled WGS sequence"/>
</dbReference>
<evidence type="ECO:0000259" key="1">
    <source>
        <dbReference type="Pfam" id="PF18135"/>
    </source>
</evidence>
<evidence type="ECO:0000313" key="2">
    <source>
        <dbReference type="EMBL" id="TFD71308.1"/>
    </source>
</evidence>
<dbReference type="InterPro" id="IPR041635">
    <property type="entry name" value="Type_ISP_LLaBIII_C"/>
</dbReference>
<feature type="domain" description="Type ISP restriction-modification enzyme LLaBIII C-terminal specificity" evidence="1">
    <location>
        <begin position="2"/>
        <end position="78"/>
    </location>
</feature>